<dbReference type="InterPro" id="IPR009100">
    <property type="entry name" value="AcylCoA_DH/oxidase_NM_dom_sf"/>
</dbReference>
<reference evidence="2 3" key="1">
    <citation type="submission" date="2020-08" db="EMBL/GenBank/DDBJ databases">
        <title>Sequencing the genomes of 1000 actinobacteria strains.</title>
        <authorList>
            <person name="Klenk H.-P."/>
        </authorList>
    </citation>
    <scope>NUCLEOTIDE SEQUENCE [LARGE SCALE GENOMIC DNA]</scope>
    <source>
        <strain evidence="2 3">DSM 21948</strain>
    </source>
</reference>
<dbReference type="InterPro" id="IPR013786">
    <property type="entry name" value="AcylCoA_DH/ox_N"/>
</dbReference>
<protein>
    <submittedName>
        <fullName evidence="2">Alkylation response protein AidB-like acyl-CoA dehydrogenase</fullName>
    </submittedName>
</protein>
<accession>A0ABR6CZW7</accession>
<evidence type="ECO:0000313" key="3">
    <source>
        <dbReference type="Proteomes" id="UP000572670"/>
    </source>
</evidence>
<evidence type="ECO:0000259" key="1">
    <source>
        <dbReference type="Pfam" id="PF02771"/>
    </source>
</evidence>
<dbReference type="InterPro" id="IPR037069">
    <property type="entry name" value="AcylCoA_DH/ox_N_sf"/>
</dbReference>
<comment type="caution">
    <text evidence="2">The sequence shown here is derived from an EMBL/GenBank/DDBJ whole genome shotgun (WGS) entry which is preliminary data.</text>
</comment>
<evidence type="ECO:0000313" key="2">
    <source>
        <dbReference type="EMBL" id="MBA9059404.1"/>
    </source>
</evidence>
<sequence>MFPITDDQKALVDAVRDFAEQRVAPHALDWDAE</sequence>
<proteinExistence type="predicted"/>
<name>A0ABR6CZW7_9MICC</name>
<dbReference type="Pfam" id="PF02771">
    <property type="entry name" value="Acyl-CoA_dh_N"/>
    <property type="match status" value="1"/>
</dbReference>
<keyword evidence="3" id="KW-1185">Reference proteome</keyword>
<organism evidence="2 3">
    <name type="scientific">Micrococcus yunnanensis</name>
    <dbReference type="NCBI Taxonomy" id="566027"/>
    <lineage>
        <taxon>Bacteria</taxon>
        <taxon>Bacillati</taxon>
        <taxon>Actinomycetota</taxon>
        <taxon>Actinomycetes</taxon>
        <taxon>Micrococcales</taxon>
        <taxon>Micrococcaceae</taxon>
        <taxon>Micrococcus</taxon>
    </lineage>
</organism>
<dbReference type="Gene3D" id="1.10.540.10">
    <property type="entry name" value="Acyl-CoA dehydrogenase/oxidase, N-terminal domain"/>
    <property type="match status" value="1"/>
</dbReference>
<dbReference type="EMBL" id="JACJIK010000001">
    <property type="protein sequence ID" value="MBA9059404.1"/>
    <property type="molecule type" value="Genomic_DNA"/>
</dbReference>
<gene>
    <name evidence="2" type="ORF">HDA34_001111</name>
</gene>
<dbReference type="Proteomes" id="UP000572670">
    <property type="component" value="Unassembled WGS sequence"/>
</dbReference>
<feature type="domain" description="Acyl-CoA dehydrogenase/oxidase N-terminal" evidence="1">
    <location>
        <begin position="5"/>
        <end position="33"/>
    </location>
</feature>
<dbReference type="SUPFAM" id="SSF56645">
    <property type="entry name" value="Acyl-CoA dehydrogenase NM domain-like"/>
    <property type="match status" value="1"/>
</dbReference>